<comment type="similarity">
    <text evidence="5">Belongs to the class I-like SAM-binding methyltransferase superfamily. rRNA adenine N(6)-methyltransferase family.</text>
</comment>
<evidence type="ECO:0000259" key="6">
    <source>
        <dbReference type="SMART" id="SM00650"/>
    </source>
</evidence>
<keyword evidence="3 5" id="KW-0949">S-adenosyl-L-methionine</keyword>
<dbReference type="CDD" id="cd02440">
    <property type="entry name" value="AdoMet_MTases"/>
    <property type="match status" value="1"/>
</dbReference>
<protein>
    <submittedName>
        <fullName evidence="7">RADc domain-containing protein</fullName>
    </submittedName>
</protein>
<feature type="binding site" evidence="5">
    <location>
        <position position="84"/>
    </location>
    <ligand>
        <name>S-adenosyl-L-methionine</name>
        <dbReference type="ChEBI" id="CHEBI:59789"/>
    </ligand>
</feature>
<dbReference type="SUPFAM" id="SSF53335">
    <property type="entry name" value="S-adenosyl-L-methionine-dependent methyltransferases"/>
    <property type="match status" value="1"/>
</dbReference>
<dbReference type="InterPro" id="IPR001737">
    <property type="entry name" value="KsgA/Erm"/>
</dbReference>
<feature type="binding site" evidence="5">
    <location>
        <position position="11"/>
    </location>
    <ligand>
        <name>S-adenosyl-L-methionine</name>
        <dbReference type="ChEBI" id="CHEBI:59789"/>
    </ligand>
</feature>
<dbReference type="Gene3D" id="3.40.50.150">
    <property type="entry name" value="Vaccinia Virus protein VP39"/>
    <property type="match status" value="1"/>
</dbReference>
<reference evidence="7 8" key="1">
    <citation type="journal article" date="2023" name="Cell">
        <title>Genetic manipulation of Patescibacteria provides mechanistic insights into microbial dark matter and the epibiotic lifestyle.</title>
        <authorList>
            <person name="Wang Y."/>
            <person name="Gallagher L.A."/>
            <person name="Andrade P.A."/>
            <person name="Liu A."/>
            <person name="Humphreys I.R."/>
            <person name="Turkarslan S."/>
            <person name="Cutler K.J."/>
            <person name="Arrieta-Ortiz M.L."/>
            <person name="Li Y."/>
            <person name="Radey M.C."/>
            <person name="McLean J.S."/>
            <person name="Cong Q."/>
            <person name="Baker D."/>
            <person name="Baliga N.S."/>
            <person name="Peterson S.B."/>
            <person name="Mougous J.D."/>
        </authorList>
    </citation>
    <scope>NUCLEOTIDE SEQUENCE [LARGE SCALE GENOMIC DNA]</scope>
    <source>
        <strain evidence="7 8">ML1</strain>
    </source>
</reference>
<evidence type="ECO:0000256" key="2">
    <source>
        <dbReference type="ARBA" id="ARBA00022679"/>
    </source>
</evidence>
<evidence type="ECO:0000256" key="1">
    <source>
        <dbReference type="ARBA" id="ARBA00022603"/>
    </source>
</evidence>
<dbReference type="Pfam" id="PF00398">
    <property type="entry name" value="RrnaAD"/>
    <property type="match status" value="1"/>
</dbReference>
<evidence type="ECO:0000256" key="3">
    <source>
        <dbReference type="ARBA" id="ARBA00022691"/>
    </source>
</evidence>
<name>A0ABY8WWS9_9BACT</name>
<sequence length="241" mass="27706">MKRRVATHGQHFLRGSRLIGELVGYSNIRRRDTVIDIGAGSGAISAVLARRAARVVAYENEPQALILLRRNMAHYSNVEIVAQDFLRAKLPRQPYKVFANIPFSLSSKIITKLALADNPPRAMYLIVQKQFAQKLVLDSPHFHSALGQALAPWWAVRIRRPLRRSDFTPPPAVDTVLLELKLRSKPLLDPTKARDFHSFVYACYHDPRAFRRVYRGDLKPSQLNTQQWLACFWAHQDYRKK</sequence>
<feature type="binding site" evidence="5">
    <location>
        <position position="100"/>
    </location>
    <ligand>
        <name>S-adenosyl-L-methionine</name>
        <dbReference type="ChEBI" id="CHEBI:59789"/>
    </ligand>
</feature>
<keyword evidence="2 5" id="KW-0808">Transferase</keyword>
<dbReference type="SMART" id="SM00650">
    <property type="entry name" value="rADc"/>
    <property type="match status" value="1"/>
</dbReference>
<dbReference type="EMBL" id="CP124550">
    <property type="protein sequence ID" value="WIO46006.1"/>
    <property type="molecule type" value="Genomic_DNA"/>
</dbReference>
<dbReference type="InterPro" id="IPR029063">
    <property type="entry name" value="SAM-dependent_MTases_sf"/>
</dbReference>
<dbReference type="RefSeq" id="WP_376754365.1">
    <property type="nucleotide sequence ID" value="NZ_CP124550.1"/>
</dbReference>
<dbReference type="Proteomes" id="UP001177295">
    <property type="component" value="Chromosome"/>
</dbReference>
<evidence type="ECO:0000256" key="5">
    <source>
        <dbReference type="PROSITE-ProRule" id="PRU01026"/>
    </source>
</evidence>
<proteinExistence type="inferred from homology"/>
<evidence type="ECO:0000313" key="7">
    <source>
        <dbReference type="EMBL" id="WIO46006.1"/>
    </source>
</evidence>
<feature type="binding site" evidence="5">
    <location>
        <position position="38"/>
    </location>
    <ligand>
        <name>S-adenosyl-L-methionine</name>
        <dbReference type="ChEBI" id="CHEBI:59789"/>
    </ligand>
</feature>
<feature type="binding site" evidence="5">
    <location>
        <position position="59"/>
    </location>
    <ligand>
        <name>S-adenosyl-L-methionine</name>
        <dbReference type="ChEBI" id="CHEBI:59789"/>
    </ligand>
</feature>
<dbReference type="PANTHER" id="PTHR11727">
    <property type="entry name" value="DIMETHYLADENOSINE TRANSFERASE"/>
    <property type="match status" value="1"/>
</dbReference>
<evidence type="ECO:0000313" key="8">
    <source>
        <dbReference type="Proteomes" id="UP001177295"/>
    </source>
</evidence>
<dbReference type="Gene3D" id="1.10.8.100">
    <property type="entry name" value="Ribosomal RNA adenine dimethylase-like, domain 2"/>
    <property type="match status" value="1"/>
</dbReference>
<dbReference type="PROSITE" id="PS51689">
    <property type="entry name" value="SAM_RNA_A_N6_MT"/>
    <property type="match status" value="1"/>
</dbReference>
<feature type="domain" description="Ribosomal RNA adenine methylase transferase N-terminal" evidence="6">
    <location>
        <begin position="18"/>
        <end position="184"/>
    </location>
</feature>
<keyword evidence="1 5" id="KW-0489">Methyltransferase</keyword>
<feature type="binding site" evidence="5">
    <location>
        <position position="13"/>
    </location>
    <ligand>
        <name>S-adenosyl-L-methionine</name>
        <dbReference type="ChEBI" id="CHEBI:59789"/>
    </ligand>
</feature>
<dbReference type="InterPro" id="IPR020598">
    <property type="entry name" value="rRNA_Ade_methylase_Trfase_N"/>
</dbReference>
<gene>
    <name evidence="7" type="ORF">SEML1_0379</name>
</gene>
<keyword evidence="8" id="KW-1185">Reference proteome</keyword>
<organism evidence="7 8">
    <name type="scientific">Candidatus Southlakia epibionticum</name>
    <dbReference type="NCBI Taxonomy" id="3043284"/>
    <lineage>
        <taxon>Bacteria</taxon>
        <taxon>Candidatus Saccharimonadota</taxon>
        <taxon>Candidatus Saccharimonadia</taxon>
        <taxon>Candidatus Saccharimonadales</taxon>
        <taxon>Candidatus Saccharimonadaceae</taxon>
        <taxon>Candidatus Southlakia</taxon>
    </lineage>
</organism>
<dbReference type="PANTHER" id="PTHR11727:SF7">
    <property type="entry name" value="DIMETHYLADENOSINE TRANSFERASE-RELATED"/>
    <property type="match status" value="1"/>
</dbReference>
<dbReference type="InterPro" id="IPR023165">
    <property type="entry name" value="rRNA_Ade_diMease-like_C"/>
</dbReference>
<keyword evidence="4 5" id="KW-0694">RNA-binding</keyword>
<accession>A0ABY8WWS9</accession>
<evidence type="ECO:0000256" key="4">
    <source>
        <dbReference type="ARBA" id="ARBA00022884"/>
    </source>
</evidence>